<dbReference type="PANTHER" id="PTHR32347">
    <property type="entry name" value="EFFLUX SYSTEM COMPONENT YKNX-RELATED"/>
    <property type="match status" value="1"/>
</dbReference>
<proteinExistence type="predicted"/>
<organism evidence="4 5">
    <name type="scientific">Rhodomicrobium udaipurense</name>
    <dbReference type="NCBI Taxonomy" id="1202716"/>
    <lineage>
        <taxon>Bacteria</taxon>
        <taxon>Pseudomonadati</taxon>
        <taxon>Pseudomonadota</taxon>
        <taxon>Alphaproteobacteria</taxon>
        <taxon>Hyphomicrobiales</taxon>
        <taxon>Hyphomicrobiaceae</taxon>
        <taxon>Rhodomicrobium</taxon>
    </lineage>
</organism>
<dbReference type="PANTHER" id="PTHR32347:SF27">
    <property type="entry name" value="RND EFFLUX PUMP MEMBRANE FUSION PROTEIN BARREL-SANDWICH DOMAIN-CONTAINING PROTEIN"/>
    <property type="match status" value="1"/>
</dbReference>
<dbReference type="InterPro" id="IPR050465">
    <property type="entry name" value="UPF0194_transport"/>
</dbReference>
<sequence>MRNFRSKSVALVFGSAGLGLAILIATGVYQPGGSPAWSEPQPAAPAASLWAAAAPGRVEPKGRELRIAAPVPAAIKDVLVGADEHVKKGDLLFRLDDGELAARLAAFEAQVAVKLADRDDAKVKGAALDRRKAEDAVYDAEREAFETRMDLDAALANRKLYKASEADVAKARTAVSTAADRVERERQKLRRVEERDLPKLTREEAALAAARAEVTGISANLERLRVRAPADATVLKVDARAGEMAAAGAPLILLGDSEHMQARAEVEERDVRKVFVGQRAVVKSEAFPDRIFDARVATMAKTLGSPELTSRGPRKHTDVDILEVVLDMDPGGPLLPGMRVDVMFRDAESAEQTSLAKDATTR</sequence>
<comment type="caution">
    <text evidence="4">The sequence shown here is derived from an EMBL/GenBank/DDBJ whole genome shotgun (WGS) entry which is preliminary data.</text>
</comment>
<dbReference type="Gene3D" id="2.40.30.170">
    <property type="match status" value="1"/>
</dbReference>
<evidence type="ECO:0000256" key="1">
    <source>
        <dbReference type="ARBA" id="ARBA00004196"/>
    </source>
</evidence>
<dbReference type="SUPFAM" id="SSF111369">
    <property type="entry name" value="HlyD-like secretion proteins"/>
    <property type="match status" value="1"/>
</dbReference>
<reference evidence="4 5" key="1">
    <citation type="submission" date="2020-12" db="EMBL/GenBank/DDBJ databases">
        <title>Revised draft genomes of Rhodomicrobium vannielii ATCC 17100 and Rhodomicrobium udaipurense JA643.</title>
        <authorList>
            <person name="Conners E.M."/>
            <person name="Davenport E.J."/>
            <person name="Bose A."/>
        </authorList>
    </citation>
    <scope>NUCLEOTIDE SEQUENCE [LARGE SCALE GENOMIC DNA]</scope>
    <source>
        <strain evidence="4 5">JA643</strain>
    </source>
</reference>
<keyword evidence="5" id="KW-1185">Reference proteome</keyword>
<keyword evidence="2 3" id="KW-0175">Coiled coil</keyword>
<evidence type="ECO:0000256" key="2">
    <source>
        <dbReference type="ARBA" id="ARBA00023054"/>
    </source>
</evidence>
<dbReference type="RefSeq" id="WP_081796500.1">
    <property type="nucleotide sequence ID" value="NZ_JAEMUK010000079.1"/>
</dbReference>
<evidence type="ECO:0000313" key="4">
    <source>
        <dbReference type="EMBL" id="MBJ7544535.1"/>
    </source>
</evidence>
<accession>A0A8I1GIQ3</accession>
<dbReference type="GO" id="GO:0030313">
    <property type="term" value="C:cell envelope"/>
    <property type="evidence" value="ECO:0007669"/>
    <property type="project" value="UniProtKB-SubCell"/>
</dbReference>
<feature type="coiled-coil region" evidence="3">
    <location>
        <begin position="175"/>
        <end position="227"/>
    </location>
</feature>
<dbReference type="Gene3D" id="2.40.50.100">
    <property type="match status" value="1"/>
</dbReference>
<protein>
    <submittedName>
        <fullName evidence="4">Efflux RND transporter periplasmic adaptor subunit</fullName>
    </submittedName>
</protein>
<dbReference type="Gene3D" id="1.10.287.470">
    <property type="entry name" value="Helix hairpin bin"/>
    <property type="match status" value="1"/>
</dbReference>
<dbReference type="EMBL" id="JAEMUK010000079">
    <property type="protein sequence ID" value="MBJ7544535.1"/>
    <property type="molecule type" value="Genomic_DNA"/>
</dbReference>
<name>A0A8I1GIQ3_9HYPH</name>
<dbReference type="Proteomes" id="UP000623250">
    <property type="component" value="Unassembled WGS sequence"/>
</dbReference>
<evidence type="ECO:0000256" key="3">
    <source>
        <dbReference type="SAM" id="Coils"/>
    </source>
</evidence>
<dbReference type="AlphaFoldDB" id="A0A8I1GIQ3"/>
<evidence type="ECO:0000313" key="5">
    <source>
        <dbReference type="Proteomes" id="UP000623250"/>
    </source>
</evidence>
<comment type="subcellular location">
    <subcellularLocation>
        <location evidence="1">Cell envelope</location>
    </subcellularLocation>
</comment>
<gene>
    <name evidence="4" type="ORF">JDN41_13345</name>
</gene>